<proteinExistence type="predicted"/>
<gene>
    <name evidence="1" type="ORF">BDR25DRAFT_351790</name>
</gene>
<organism evidence="1 2">
    <name type="scientific">Lindgomyces ingoldianus</name>
    <dbReference type="NCBI Taxonomy" id="673940"/>
    <lineage>
        <taxon>Eukaryota</taxon>
        <taxon>Fungi</taxon>
        <taxon>Dikarya</taxon>
        <taxon>Ascomycota</taxon>
        <taxon>Pezizomycotina</taxon>
        <taxon>Dothideomycetes</taxon>
        <taxon>Pleosporomycetidae</taxon>
        <taxon>Pleosporales</taxon>
        <taxon>Lindgomycetaceae</taxon>
        <taxon>Lindgomyces</taxon>
    </lineage>
</organism>
<protein>
    <submittedName>
        <fullName evidence="1">Uncharacterized protein</fullName>
    </submittedName>
</protein>
<name>A0ACB6R4L8_9PLEO</name>
<reference evidence="1" key="1">
    <citation type="journal article" date="2020" name="Stud. Mycol.">
        <title>101 Dothideomycetes genomes: a test case for predicting lifestyles and emergence of pathogens.</title>
        <authorList>
            <person name="Haridas S."/>
            <person name="Albert R."/>
            <person name="Binder M."/>
            <person name="Bloem J."/>
            <person name="Labutti K."/>
            <person name="Salamov A."/>
            <person name="Andreopoulos B."/>
            <person name="Baker S."/>
            <person name="Barry K."/>
            <person name="Bills G."/>
            <person name="Bluhm B."/>
            <person name="Cannon C."/>
            <person name="Castanera R."/>
            <person name="Culley D."/>
            <person name="Daum C."/>
            <person name="Ezra D."/>
            <person name="Gonzalez J."/>
            <person name="Henrissat B."/>
            <person name="Kuo A."/>
            <person name="Liang C."/>
            <person name="Lipzen A."/>
            <person name="Lutzoni F."/>
            <person name="Magnuson J."/>
            <person name="Mondo S."/>
            <person name="Nolan M."/>
            <person name="Ohm R."/>
            <person name="Pangilinan J."/>
            <person name="Park H.-J."/>
            <person name="Ramirez L."/>
            <person name="Alfaro M."/>
            <person name="Sun H."/>
            <person name="Tritt A."/>
            <person name="Yoshinaga Y."/>
            <person name="Zwiers L.-H."/>
            <person name="Turgeon B."/>
            <person name="Goodwin S."/>
            <person name="Spatafora J."/>
            <person name="Crous P."/>
            <person name="Grigoriev I."/>
        </authorList>
    </citation>
    <scope>NUCLEOTIDE SEQUENCE</scope>
    <source>
        <strain evidence="1">ATCC 200398</strain>
    </source>
</reference>
<sequence>MGYNRVCCATRFRKHEAQKGVKDSIDRQILEETQETQGFAGPRALQGESEASTGSLHDLNTGATPGHSICTSAAPFFFKPKDVNNLDIFQDGGLQHNNPAFISSWECAFLWPSRYQILGRDNGRVDYMISLGIGTASSTKCKVGPILHEKQWKTFIDCVPTELRSRYFRLNPQLLPVLASTLAQRSTVAVSLLISFLL</sequence>
<dbReference type="EMBL" id="MU003498">
    <property type="protein sequence ID" value="KAF2474243.1"/>
    <property type="molecule type" value="Genomic_DNA"/>
</dbReference>
<accession>A0ACB6R4L8</accession>
<dbReference type="Proteomes" id="UP000799755">
    <property type="component" value="Unassembled WGS sequence"/>
</dbReference>
<comment type="caution">
    <text evidence="1">The sequence shown here is derived from an EMBL/GenBank/DDBJ whole genome shotgun (WGS) entry which is preliminary data.</text>
</comment>
<keyword evidence="2" id="KW-1185">Reference proteome</keyword>
<evidence type="ECO:0000313" key="1">
    <source>
        <dbReference type="EMBL" id="KAF2474243.1"/>
    </source>
</evidence>
<evidence type="ECO:0000313" key="2">
    <source>
        <dbReference type="Proteomes" id="UP000799755"/>
    </source>
</evidence>